<dbReference type="OrthoDB" id="1490290at2"/>
<sequence length="260" mass="30636">MKHIKVKADLNIEFVGKVVYANGEDVEIIPLQEKENNLKNELLEIIEYDNGKKYVSKLRSIERNGLKYLSRIPNPIFILLNSSIENYNKSEYYINKFSEYSEKVGERTYRLNNNDSGTSEVYNKYIECKMVSINSLINSLEIFMNQKIPNDYVFIKEIKNKKVKLNKKEIEKGTTFREKIEKIFPEIFPNKNNKQHLTDLENIFEAYSIRKDITHMKTNGNTIFEQYFEVIGKLIDSDIEKFIISSINFMNNIEPNLIEV</sequence>
<dbReference type="RefSeq" id="WP_074724769.1">
    <property type="nucleotide sequence ID" value="NZ_CBCRVS010000045.1"/>
</dbReference>
<dbReference type="AlphaFoldDB" id="A0A1H9S1D2"/>
<protein>
    <submittedName>
        <fullName evidence="1">Uncharacterized protein</fullName>
    </submittedName>
</protein>
<evidence type="ECO:0000313" key="1">
    <source>
        <dbReference type="EMBL" id="SER78718.1"/>
    </source>
</evidence>
<keyword evidence="2" id="KW-1185">Reference proteome</keyword>
<proteinExistence type="predicted"/>
<dbReference type="Proteomes" id="UP000183658">
    <property type="component" value="Unassembled WGS sequence"/>
</dbReference>
<gene>
    <name evidence="1" type="ORF">SAMN05444355_1361</name>
</gene>
<organism evidence="1 2">
    <name type="scientific">Flavobacterium frigoris</name>
    <dbReference type="NCBI Taxonomy" id="229204"/>
    <lineage>
        <taxon>Bacteria</taxon>
        <taxon>Pseudomonadati</taxon>
        <taxon>Bacteroidota</taxon>
        <taxon>Flavobacteriia</taxon>
        <taxon>Flavobacteriales</taxon>
        <taxon>Flavobacteriaceae</taxon>
        <taxon>Flavobacterium</taxon>
    </lineage>
</organism>
<evidence type="ECO:0000313" key="2">
    <source>
        <dbReference type="Proteomes" id="UP000183658"/>
    </source>
</evidence>
<accession>A0A1H9S1D2</accession>
<dbReference type="EMBL" id="FOFZ01000036">
    <property type="protein sequence ID" value="SER78718.1"/>
    <property type="molecule type" value="Genomic_DNA"/>
</dbReference>
<reference evidence="2" key="1">
    <citation type="submission" date="2016-10" db="EMBL/GenBank/DDBJ databases">
        <authorList>
            <person name="Varghese N."/>
            <person name="Submissions S."/>
        </authorList>
    </citation>
    <scope>NUCLEOTIDE SEQUENCE [LARGE SCALE GENOMIC DNA]</scope>
    <source>
        <strain evidence="2">DSM 15719</strain>
    </source>
</reference>
<name>A0A1H9S1D2_FLAFI</name>